<proteinExistence type="predicted"/>
<evidence type="ECO:0000313" key="2">
    <source>
        <dbReference type="Proteomes" id="UP000799777"/>
    </source>
</evidence>
<evidence type="ECO:0000313" key="1">
    <source>
        <dbReference type="EMBL" id="KAF2031451.1"/>
    </source>
</evidence>
<dbReference type="Proteomes" id="UP000799777">
    <property type="component" value="Unassembled WGS sequence"/>
</dbReference>
<dbReference type="AlphaFoldDB" id="A0A9P4HAN1"/>
<sequence>MYLSMVLPGFKTVATAIDTFLWTNTDCSGVGVGCPNMDPKVCCAINNDHHASATWQAIPLTRHINVGAYRQNNCEVLVASCDSNDQATVCVGASGRILTGARYHFRNNKRADDSCDASWATEEVQQPCERHVAPTRLVLVEGSSYNIEGLEKDHVDTLLSLAYNGSTSADLPELYTNLAVEE</sequence>
<reference evidence="1" key="1">
    <citation type="journal article" date="2020" name="Stud. Mycol.">
        <title>101 Dothideomycetes genomes: a test case for predicting lifestyles and emergence of pathogens.</title>
        <authorList>
            <person name="Haridas S."/>
            <person name="Albert R."/>
            <person name="Binder M."/>
            <person name="Bloem J."/>
            <person name="Labutti K."/>
            <person name="Salamov A."/>
            <person name="Andreopoulos B."/>
            <person name="Baker S."/>
            <person name="Barry K."/>
            <person name="Bills G."/>
            <person name="Bluhm B."/>
            <person name="Cannon C."/>
            <person name="Castanera R."/>
            <person name="Culley D."/>
            <person name="Daum C."/>
            <person name="Ezra D."/>
            <person name="Gonzalez J."/>
            <person name="Henrissat B."/>
            <person name="Kuo A."/>
            <person name="Liang C."/>
            <person name="Lipzen A."/>
            <person name="Lutzoni F."/>
            <person name="Magnuson J."/>
            <person name="Mondo S."/>
            <person name="Nolan M."/>
            <person name="Ohm R."/>
            <person name="Pangilinan J."/>
            <person name="Park H.-J."/>
            <person name="Ramirez L."/>
            <person name="Alfaro M."/>
            <person name="Sun H."/>
            <person name="Tritt A."/>
            <person name="Yoshinaga Y."/>
            <person name="Zwiers L.-H."/>
            <person name="Turgeon B."/>
            <person name="Goodwin S."/>
            <person name="Spatafora J."/>
            <person name="Crous P."/>
            <person name="Grigoriev I."/>
        </authorList>
    </citation>
    <scope>NUCLEOTIDE SEQUENCE</scope>
    <source>
        <strain evidence="1">CBS 110217</strain>
    </source>
</reference>
<gene>
    <name evidence="1" type="ORF">EK21DRAFT_110821</name>
</gene>
<accession>A0A9P4HAN1</accession>
<dbReference type="EMBL" id="ML978180">
    <property type="protein sequence ID" value="KAF2031451.1"/>
    <property type="molecule type" value="Genomic_DNA"/>
</dbReference>
<organism evidence="1 2">
    <name type="scientific">Setomelanomma holmii</name>
    <dbReference type="NCBI Taxonomy" id="210430"/>
    <lineage>
        <taxon>Eukaryota</taxon>
        <taxon>Fungi</taxon>
        <taxon>Dikarya</taxon>
        <taxon>Ascomycota</taxon>
        <taxon>Pezizomycotina</taxon>
        <taxon>Dothideomycetes</taxon>
        <taxon>Pleosporomycetidae</taxon>
        <taxon>Pleosporales</taxon>
        <taxon>Pleosporineae</taxon>
        <taxon>Phaeosphaeriaceae</taxon>
        <taxon>Setomelanomma</taxon>
    </lineage>
</organism>
<comment type="caution">
    <text evidence="1">The sequence shown here is derived from an EMBL/GenBank/DDBJ whole genome shotgun (WGS) entry which is preliminary data.</text>
</comment>
<protein>
    <submittedName>
        <fullName evidence="1">Uncharacterized protein</fullName>
    </submittedName>
</protein>
<name>A0A9P4HAN1_9PLEO</name>
<dbReference type="OrthoDB" id="5383526at2759"/>
<keyword evidence="2" id="KW-1185">Reference proteome</keyword>